<dbReference type="RefSeq" id="WP_120353785.1">
    <property type="nucleotide sequence ID" value="NZ_RAQO01000004.1"/>
</dbReference>
<evidence type="ECO:0008006" key="3">
    <source>
        <dbReference type="Google" id="ProtNLM"/>
    </source>
</evidence>
<protein>
    <recommendedName>
        <fullName evidence="3">Extracellular solute-binding protein</fullName>
    </recommendedName>
</protein>
<name>A0A420EGJ1_9ALTE</name>
<dbReference type="Proteomes" id="UP000286482">
    <property type="component" value="Unassembled WGS sequence"/>
</dbReference>
<evidence type="ECO:0000313" key="1">
    <source>
        <dbReference type="EMBL" id="RKF19780.1"/>
    </source>
</evidence>
<proteinExistence type="predicted"/>
<keyword evidence="2" id="KW-1185">Reference proteome</keyword>
<evidence type="ECO:0000313" key="2">
    <source>
        <dbReference type="Proteomes" id="UP000286482"/>
    </source>
</evidence>
<dbReference type="EMBL" id="RAQO01000004">
    <property type="protein sequence ID" value="RKF19780.1"/>
    <property type="molecule type" value="Genomic_DNA"/>
</dbReference>
<dbReference type="SUPFAM" id="SSF53850">
    <property type="entry name" value="Periplasmic binding protein-like II"/>
    <property type="match status" value="1"/>
</dbReference>
<dbReference type="Gene3D" id="3.40.190.10">
    <property type="entry name" value="Periplasmic binding protein-like II"/>
    <property type="match status" value="3"/>
</dbReference>
<organism evidence="1 2">
    <name type="scientific">Alginatibacterium sediminis</name>
    <dbReference type="NCBI Taxonomy" id="2164068"/>
    <lineage>
        <taxon>Bacteria</taxon>
        <taxon>Pseudomonadati</taxon>
        <taxon>Pseudomonadota</taxon>
        <taxon>Gammaproteobacteria</taxon>
        <taxon>Alteromonadales</taxon>
        <taxon>Alteromonadaceae</taxon>
        <taxon>Alginatibacterium</taxon>
    </lineage>
</organism>
<dbReference type="OrthoDB" id="9812682at2"/>
<accession>A0A420EGJ1</accession>
<gene>
    <name evidence="1" type="ORF">DBZ36_04800</name>
</gene>
<dbReference type="AlphaFoldDB" id="A0A420EGJ1"/>
<comment type="caution">
    <text evidence="1">The sequence shown here is derived from an EMBL/GenBank/DDBJ whole genome shotgun (WGS) entry which is preliminary data.</text>
</comment>
<reference evidence="1 2" key="1">
    <citation type="submission" date="2018-09" db="EMBL/GenBank/DDBJ databases">
        <authorList>
            <person name="Wang Z."/>
        </authorList>
    </citation>
    <scope>NUCLEOTIDE SEQUENCE [LARGE SCALE GENOMIC DNA]</scope>
    <source>
        <strain evidence="1 2">ALS 81</strain>
    </source>
</reference>
<sequence>MLTLRGMTWDHPRGYAPLEQAALEYSKLHPEVNIIWERRSLQAFADRPIDVMAAEYDLMIIDHPHVGEITRKACLLKLDQVGRDQELAHLSRNSIGPSHQSYHYDGHQWALAIDAAAQIACSRPDLIDIAPRRWSEVIELAKTGKVLCPLKPVDAIDGFFSLCANLGNPVAQHEAQLVDPKTGSDCLRLLRELASHVPQMCLSANPIEIFEIMSQEDDFSYCPLMFGYTNYGRPNYRKHQLRFHDMPAIGDLGCKGSIIGGTGICISSLSKHQQAAIDFSFYLASESVQSGYYFEHQGQPAHKQAWLNPTINEQCNNFFKDTFETLEQSWVRPRYDGYMSLADDGGDLINNYLHKRVSTQQCLKQLEALYQYSLTHPASQKFE</sequence>